<organism evidence="11 12">
    <name type="scientific">Astyanax mexicanus</name>
    <name type="common">Blind cave fish</name>
    <name type="synonym">Astyanax fasciatus mexicanus</name>
    <dbReference type="NCBI Taxonomy" id="7994"/>
    <lineage>
        <taxon>Eukaryota</taxon>
        <taxon>Metazoa</taxon>
        <taxon>Chordata</taxon>
        <taxon>Craniata</taxon>
        <taxon>Vertebrata</taxon>
        <taxon>Euteleostomi</taxon>
        <taxon>Actinopterygii</taxon>
        <taxon>Neopterygii</taxon>
        <taxon>Teleostei</taxon>
        <taxon>Ostariophysi</taxon>
        <taxon>Characiformes</taxon>
        <taxon>Characoidei</taxon>
        <taxon>Acestrorhamphidae</taxon>
        <taxon>Acestrorhamphinae</taxon>
        <taxon>Astyanax</taxon>
    </lineage>
</organism>
<dbReference type="GO" id="GO:0008009">
    <property type="term" value="F:chemokine activity"/>
    <property type="evidence" value="ECO:0007669"/>
    <property type="project" value="InterPro"/>
</dbReference>
<protein>
    <recommendedName>
        <fullName evidence="9">C-C motif chemokine</fullName>
    </recommendedName>
</protein>
<comment type="similarity">
    <text evidence="2 9">Belongs to the intercrine beta (chemokine CC) family.</text>
</comment>
<reference evidence="11" key="4">
    <citation type="submission" date="2025-09" db="UniProtKB">
        <authorList>
            <consortium name="Ensembl"/>
        </authorList>
    </citation>
    <scope>IDENTIFICATION</scope>
</reference>
<dbReference type="Pfam" id="PF00048">
    <property type="entry name" value="IL8"/>
    <property type="match status" value="1"/>
</dbReference>
<dbReference type="Gene3D" id="2.40.50.40">
    <property type="match status" value="1"/>
</dbReference>
<evidence type="ECO:0000256" key="8">
    <source>
        <dbReference type="ARBA" id="ARBA00046726"/>
    </source>
</evidence>
<comment type="subcellular location">
    <subcellularLocation>
        <location evidence="1 9">Secreted</location>
    </subcellularLocation>
</comment>
<sequence>MRSGSALLLVLLLGSFQPSSGGPESPDQQNKECCFKLSQRKLPLKRIVSYRHTSSNCPSSAVIFKMMSGRSICVDPKTKWVNVHMKEMDQRKTASSKEKPTTP</sequence>
<proteinExistence type="inferred from homology"/>
<evidence type="ECO:0000256" key="3">
    <source>
        <dbReference type="ARBA" id="ARBA00022514"/>
    </source>
</evidence>
<name>A0A3B1JCP3_ASTMX</name>
<evidence type="ECO:0000256" key="2">
    <source>
        <dbReference type="ARBA" id="ARBA00010868"/>
    </source>
</evidence>
<comment type="function">
    <text evidence="7">Monokine with inflammatory and chemokinetic properties. Binds to CCR1, CCR4 and CCR5. One of the major HIV-suppressive factors produced by CD8+ T-cells. Recombinant MIP-1-alpha induces a dose-dependent inhibition of different strains of HIV-1, HIV-2, and simian immunodeficiency virus (SIV).</text>
</comment>
<evidence type="ECO:0000256" key="6">
    <source>
        <dbReference type="ARBA" id="ARBA00023157"/>
    </source>
</evidence>
<feature type="signal peptide" evidence="9">
    <location>
        <begin position="1"/>
        <end position="21"/>
    </location>
</feature>
<dbReference type="STRING" id="7994.ENSAMXP00000039605"/>
<dbReference type="PANTHER" id="PTHR12015">
    <property type="entry name" value="SMALL INDUCIBLE CYTOKINE A"/>
    <property type="match status" value="1"/>
</dbReference>
<evidence type="ECO:0000256" key="7">
    <source>
        <dbReference type="ARBA" id="ARBA00044740"/>
    </source>
</evidence>
<dbReference type="GO" id="GO:0005615">
    <property type="term" value="C:extracellular space"/>
    <property type="evidence" value="ECO:0007669"/>
    <property type="project" value="UniProtKB-KW"/>
</dbReference>
<dbReference type="FunFam" id="2.40.50.40:FF:000002">
    <property type="entry name" value="C-C motif chemokine"/>
    <property type="match status" value="1"/>
</dbReference>
<dbReference type="PROSITE" id="PS00472">
    <property type="entry name" value="SMALL_CYTOKINES_CC"/>
    <property type="match status" value="1"/>
</dbReference>
<feature type="domain" description="Chemokine interleukin-8-like" evidence="10">
    <location>
        <begin position="30"/>
        <end position="88"/>
    </location>
</feature>
<reference evidence="12" key="1">
    <citation type="submission" date="2013-03" db="EMBL/GenBank/DDBJ databases">
        <authorList>
            <person name="Jeffery W."/>
            <person name="Warren W."/>
            <person name="Wilson R.K."/>
        </authorList>
    </citation>
    <scope>NUCLEOTIDE SEQUENCE</scope>
    <source>
        <strain evidence="12">female</strain>
    </source>
</reference>
<dbReference type="Proteomes" id="UP000018467">
    <property type="component" value="Unassembled WGS sequence"/>
</dbReference>
<evidence type="ECO:0000256" key="4">
    <source>
        <dbReference type="ARBA" id="ARBA00022525"/>
    </source>
</evidence>
<dbReference type="PANTHER" id="PTHR12015:SF183">
    <property type="entry name" value="C-C MOTIF CHEMOKINE 3"/>
    <property type="match status" value="1"/>
</dbReference>
<dbReference type="SUPFAM" id="SSF54117">
    <property type="entry name" value="Interleukin 8-like chemokines"/>
    <property type="match status" value="1"/>
</dbReference>
<dbReference type="GO" id="GO:0006955">
    <property type="term" value="P:immune response"/>
    <property type="evidence" value="ECO:0007669"/>
    <property type="project" value="InterPro"/>
</dbReference>
<comment type="subunit">
    <text evidence="8">Self-associates. Also heterodimer of MIP-1-alpha(4-69) and MIP-1-beta(3-69). Interacts with CCR1.</text>
</comment>
<reference evidence="12" key="2">
    <citation type="journal article" date="2014" name="Nat. Commun.">
        <title>The cavefish genome reveals candidate genes for eye loss.</title>
        <authorList>
            <person name="McGaugh S.E."/>
            <person name="Gross J.B."/>
            <person name="Aken B."/>
            <person name="Blin M."/>
            <person name="Borowsky R."/>
            <person name="Chalopin D."/>
            <person name="Hinaux H."/>
            <person name="Jeffery W.R."/>
            <person name="Keene A."/>
            <person name="Ma L."/>
            <person name="Minx P."/>
            <person name="Murphy D."/>
            <person name="O'Quin K.E."/>
            <person name="Retaux S."/>
            <person name="Rohner N."/>
            <person name="Searle S.M."/>
            <person name="Stahl B.A."/>
            <person name="Tabin C."/>
            <person name="Volff J.N."/>
            <person name="Yoshizawa M."/>
            <person name="Warren W.C."/>
        </authorList>
    </citation>
    <scope>NUCLEOTIDE SEQUENCE [LARGE SCALE GENOMIC DNA]</scope>
    <source>
        <strain evidence="12">female</strain>
    </source>
</reference>
<dbReference type="InParanoid" id="A0A3B1JCP3"/>
<dbReference type="GeneTree" id="ENSGT01120000272426"/>
<keyword evidence="4 9" id="KW-0964">Secreted</keyword>
<dbReference type="InterPro" id="IPR039809">
    <property type="entry name" value="Chemokine_b/g/d"/>
</dbReference>
<dbReference type="Bgee" id="ENSAMXG00000042252">
    <property type="expression patterns" value="Expressed in camera-type eye and 11 other cell types or tissues"/>
</dbReference>
<keyword evidence="6" id="KW-1015">Disulfide bond</keyword>
<keyword evidence="12" id="KW-1185">Reference proteome</keyword>
<evidence type="ECO:0000256" key="1">
    <source>
        <dbReference type="ARBA" id="ARBA00004613"/>
    </source>
</evidence>
<dbReference type="CDD" id="cd00272">
    <property type="entry name" value="Chemokine_CC"/>
    <property type="match status" value="1"/>
</dbReference>
<dbReference type="AlphaFoldDB" id="A0A3B1JCP3"/>
<keyword evidence="3 9" id="KW-0202">Cytokine</keyword>
<dbReference type="SMART" id="SM00199">
    <property type="entry name" value="SCY"/>
    <property type="match status" value="1"/>
</dbReference>
<dbReference type="Ensembl" id="ENSAMXT00000054347.1">
    <property type="protein sequence ID" value="ENSAMXP00000039605.1"/>
    <property type="gene ID" value="ENSAMXG00000042252.1"/>
</dbReference>
<evidence type="ECO:0000259" key="10">
    <source>
        <dbReference type="SMART" id="SM00199"/>
    </source>
</evidence>
<evidence type="ECO:0000313" key="11">
    <source>
        <dbReference type="Ensembl" id="ENSAMXP00000039605.1"/>
    </source>
</evidence>
<accession>A0A3B1JCP3</accession>
<keyword evidence="5 9" id="KW-0732">Signal</keyword>
<evidence type="ECO:0000256" key="9">
    <source>
        <dbReference type="RuleBase" id="RU361150"/>
    </source>
</evidence>
<reference evidence="11" key="3">
    <citation type="submission" date="2025-08" db="UniProtKB">
        <authorList>
            <consortium name="Ensembl"/>
        </authorList>
    </citation>
    <scope>IDENTIFICATION</scope>
</reference>
<dbReference type="InterPro" id="IPR036048">
    <property type="entry name" value="Interleukin_8-like_sf"/>
</dbReference>
<keyword evidence="9" id="KW-0145">Chemotaxis</keyword>
<dbReference type="InterPro" id="IPR001811">
    <property type="entry name" value="Chemokine_IL8-like_dom"/>
</dbReference>
<evidence type="ECO:0000256" key="5">
    <source>
        <dbReference type="ARBA" id="ARBA00022729"/>
    </source>
</evidence>
<dbReference type="InterPro" id="IPR000827">
    <property type="entry name" value="Chemokine_CC_CS"/>
</dbReference>
<feature type="chain" id="PRO_5017103749" description="C-C motif chemokine" evidence="9">
    <location>
        <begin position="22"/>
        <end position="103"/>
    </location>
</feature>
<evidence type="ECO:0000313" key="12">
    <source>
        <dbReference type="Proteomes" id="UP000018467"/>
    </source>
</evidence>